<feature type="transmembrane region" description="Helical" evidence="6">
    <location>
        <begin position="489"/>
        <end position="511"/>
    </location>
</feature>
<dbReference type="PANTHER" id="PTHR23502:SF173">
    <property type="entry name" value="MFS-MULTIDRUG-RESISTANCE TRANSPORTER-RELATED"/>
    <property type="match status" value="1"/>
</dbReference>
<dbReference type="PANTHER" id="PTHR23502">
    <property type="entry name" value="MAJOR FACILITATOR SUPERFAMILY"/>
    <property type="match status" value="1"/>
</dbReference>
<feature type="transmembrane region" description="Helical" evidence="6">
    <location>
        <begin position="573"/>
        <end position="597"/>
    </location>
</feature>
<feature type="transmembrane region" description="Helical" evidence="6">
    <location>
        <begin position="391"/>
        <end position="411"/>
    </location>
</feature>
<evidence type="ECO:0000256" key="4">
    <source>
        <dbReference type="ARBA" id="ARBA00023136"/>
    </source>
</evidence>
<dbReference type="Proteomes" id="UP000249723">
    <property type="component" value="Unassembled WGS sequence"/>
</dbReference>
<dbReference type="GO" id="GO:0005886">
    <property type="term" value="C:plasma membrane"/>
    <property type="evidence" value="ECO:0007669"/>
    <property type="project" value="TreeGrafter"/>
</dbReference>
<feature type="domain" description="Major facilitator superfamily (MFS) profile" evidence="7">
    <location>
        <begin position="119"/>
        <end position="558"/>
    </location>
</feature>
<dbReference type="AlphaFoldDB" id="A0A2X0LFX2"/>
<keyword evidence="9" id="KW-1185">Reference proteome</keyword>
<dbReference type="Pfam" id="PF07690">
    <property type="entry name" value="MFS_1"/>
    <property type="match status" value="1"/>
</dbReference>
<evidence type="ECO:0000259" key="7">
    <source>
        <dbReference type="PROSITE" id="PS50850"/>
    </source>
</evidence>
<evidence type="ECO:0000256" key="6">
    <source>
        <dbReference type="SAM" id="Phobius"/>
    </source>
</evidence>
<feature type="transmembrane region" description="Helical" evidence="6">
    <location>
        <begin position="184"/>
        <end position="204"/>
    </location>
</feature>
<evidence type="ECO:0000256" key="3">
    <source>
        <dbReference type="ARBA" id="ARBA00022989"/>
    </source>
</evidence>
<dbReference type="FunFam" id="1.20.1250.20:FF:000082">
    <property type="entry name" value="MFS multidrug transporter, putative"/>
    <property type="match status" value="1"/>
</dbReference>
<dbReference type="EMBL" id="FMWP01000018">
    <property type="protein sequence ID" value="SCZ92534.1"/>
    <property type="molecule type" value="Genomic_DNA"/>
</dbReference>
<feature type="transmembrane region" description="Helical" evidence="6">
    <location>
        <begin position="154"/>
        <end position="172"/>
    </location>
</feature>
<feature type="compositionally biased region" description="Basic and acidic residues" evidence="5">
    <location>
        <begin position="64"/>
        <end position="80"/>
    </location>
</feature>
<dbReference type="SUPFAM" id="SSF103473">
    <property type="entry name" value="MFS general substrate transporter"/>
    <property type="match status" value="1"/>
</dbReference>
<feature type="transmembrane region" description="Helical" evidence="6">
    <location>
        <begin position="532"/>
        <end position="553"/>
    </location>
</feature>
<name>A0A2X0LFX2_9BASI</name>
<dbReference type="InterPro" id="IPR011701">
    <property type="entry name" value="MFS"/>
</dbReference>
<feature type="transmembrane region" description="Helical" evidence="6">
    <location>
        <begin position="458"/>
        <end position="477"/>
    </location>
</feature>
<comment type="subcellular location">
    <subcellularLocation>
        <location evidence="1">Membrane</location>
        <topology evidence="1">Multi-pass membrane protein</topology>
    </subcellularLocation>
</comment>
<evidence type="ECO:0000256" key="2">
    <source>
        <dbReference type="ARBA" id="ARBA00022692"/>
    </source>
</evidence>
<keyword evidence="2 6" id="KW-0812">Transmembrane</keyword>
<feature type="transmembrane region" description="Helical" evidence="6">
    <location>
        <begin position="352"/>
        <end position="371"/>
    </location>
</feature>
<gene>
    <name evidence="8" type="ORF">BZ3500_MVSOF-1268-A1-R1_CHR5-2G07952</name>
</gene>
<accession>A0A2X0LFX2</accession>
<dbReference type="PROSITE" id="PS50850">
    <property type="entry name" value="MFS"/>
    <property type="match status" value="1"/>
</dbReference>
<keyword evidence="4 6" id="KW-0472">Membrane</keyword>
<dbReference type="InterPro" id="IPR036259">
    <property type="entry name" value="MFS_trans_sf"/>
</dbReference>
<feature type="transmembrane region" description="Helical" evidence="6">
    <location>
        <begin position="243"/>
        <end position="262"/>
    </location>
</feature>
<evidence type="ECO:0000256" key="1">
    <source>
        <dbReference type="ARBA" id="ARBA00004141"/>
    </source>
</evidence>
<proteinExistence type="predicted"/>
<feature type="compositionally biased region" description="Polar residues" evidence="5">
    <location>
        <begin position="26"/>
        <end position="37"/>
    </location>
</feature>
<feature type="compositionally biased region" description="Basic and acidic residues" evidence="5">
    <location>
        <begin position="11"/>
        <end position="24"/>
    </location>
</feature>
<evidence type="ECO:0000313" key="9">
    <source>
        <dbReference type="Proteomes" id="UP000249723"/>
    </source>
</evidence>
<sequence>MPFEGLARSISQEHEAAAQLERRTSAKPSSRARTGTLTRPAVVAEGHDSTDSGDGGDGSTLNGHKSDLESGQKKKDDSEKQPLPPPSHDDDDEDEFLVTLKGREHLNPHTWSEVYRWCITAFAGLLVLNATFASSAPSNLIPSIITHYGVSKEVGILLISIFVAGYCVGPLVWGPLSERYGRKLVMIVAWVPYICFQVGCALSPNIGSLIIFRFLGGCFAAAPLTNSGGVIADLWGPDQRGDAMAIFSFMPFAGPALAPIISGYMEVTRTNFRWIFWVLTIFGGVCLGGILFFLPETYVPYLLHNEAKRLRKETGDERWHAPMDNKQETTKEVINRTILKPFRMAGELARPMLLLLTLYMSLVYGVIYLMFEAVPIIFQGNHGLNAGESGLIFLALLAGCVIGVLTYIFYFNIKYKQYHHSLEGKPVPVSPSSHIVCAMQSRLTALITPLSRQPEYRLVPLMCAAPFFAVSFFWLGWTAYPSINIASPILAIVLLGCTVLFIFLSIFNYLIDVYLMNAASALSFNTVCRSSFGASFPLFAGRQSFFSILYVLYLARTTDGVLLLLTLEMFRKLSIPGASSLLGGLAIVFIPAPFLLYKYGKKIRSMSKNAVVRPNED</sequence>
<evidence type="ECO:0000256" key="5">
    <source>
        <dbReference type="SAM" id="MobiDB-lite"/>
    </source>
</evidence>
<dbReference type="GO" id="GO:0022857">
    <property type="term" value="F:transmembrane transporter activity"/>
    <property type="evidence" value="ECO:0007669"/>
    <property type="project" value="InterPro"/>
</dbReference>
<feature type="transmembrane region" description="Helical" evidence="6">
    <location>
        <begin position="274"/>
        <end position="294"/>
    </location>
</feature>
<dbReference type="STRING" id="289078.A0A2X0LFX2"/>
<dbReference type="CDD" id="cd17323">
    <property type="entry name" value="MFS_Tpo1_MDR_like"/>
    <property type="match status" value="1"/>
</dbReference>
<organism evidence="8 9">
    <name type="scientific">Microbotryum saponariae</name>
    <dbReference type="NCBI Taxonomy" id="289078"/>
    <lineage>
        <taxon>Eukaryota</taxon>
        <taxon>Fungi</taxon>
        <taxon>Dikarya</taxon>
        <taxon>Basidiomycota</taxon>
        <taxon>Pucciniomycotina</taxon>
        <taxon>Microbotryomycetes</taxon>
        <taxon>Microbotryales</taxon>
        <taxon>Microbotryaceae</taxon>
        <taxon>Microbotryum</taxon>
    </lineage>
</organism>
<evidence type="ECO:0000313" key="8">
    <source>
        <dbReference type="EMBL" id="SCZ92534.1"/>
    </source>
</evidence>
<feature type="transmembrane region" description="Helical" evidence="6">
    <location>
        <begin position="114"/>
        <end position="134"/>
    </location>
</feature>
<protein>
    <submittedName>
        <fullName evidence="8">BZ3500_MvSof-1268-A1-R1_Chr5-2g07952 protein</fullName>
    </submittedName>
</protein>
<dbReference type="InterPro" id="IPR020846">
    <property type="entry name" value="MFS_dom"/>
</dbReference>
<feature type="transmembrane region" description="Helical" evidence="6">
    <location>
        <begin position="210"/>
        <end position="231"/>
    </location>
</feature>
<feature type="region of interest" description="Disordered" evidence="5">
    <location>
        <begin position="1"/>
        <end position="93"/>
    </location>
</feature>
<dbReference type="Gene3D" id="1.20.1250.20">
    <property type="entry name" value="MFS general substrate transporter like domains"/>
    <property type="match status" value="1"/>
</dbReference>
<reference evidence="9" key="1">
    <citation type="submission" date="2016-10" db="EMBL/GenBank/DDBJ databases">
        <authorList>
            <person name="Jeantristanb JTB J.-T."/>
            <person name="Ricardo R."/>
        </authorList>
    </citation>
    <scope>NUCLEOTIDE SEQUENCE [LARGE SCALE GENOMIC DNA]</scope>
</reference>
<keyword evidence="3 6" id="KW-1133">Transmembrane helix</keyword>
<dbReference type="OrthoDB" id="9986881at2759"/>